<dbReference type="HOGENOM" id="CLU_357083_0_0_7"/>
<name>Q1CYM3_MYXXD</name>
<dbReference type="STRING" id="246197.MXAN_6376"/>
<evidence type="ECO:0000313" key="2">
    <source>
        <dbReference type="EMBL" id="ABF88740.1"/>
    </source>
</evidence>
<organism evidence="2 3">
    <name type="scientific">Myxococcus xanthus (strain DK1622)</name>
    <dbReference type="NCBI Taxonomy" id="246197"/>
    <lineage>
        <taxon>Bacteria</taxon>
        <taxon>Pseudomonadati</taxon>
        <taxon>Myxococcota</taxon>
        <taxon>Myxococcia</taxon>
        <taxon>Myxococcales</taxon>
        <taxon>Cystobacterineae</taxon>
        <taxon>Myxococcaceae</taxon>
        <taxon>Myxococcus</taxon>
    </lineage>
</organism>
<sequence length="785" mass="88093">MAFLRAVQDLFENLSNHYQVCQATAELLKIPQGPIHQFTEKALFHTIKNKQKIAGQNRGYEFRISTPAQWMALAKLLRNAQYRPCDIIVELWPKAARNRMCIRGGNSLISPYTGMARTWPSLALELHQTALMLGLEVCARVLKQEVRPKGIERIGHQLLAAIMLRAYRGQGAEVFDFLVGNLGLGSKDMERLEEFISEFFALSFGVESERLFLTHLETLLHLENIANGFKFSLNPKIRCSRGGTPGVVGQHLFNFLNVFSGIREIGGENQHVYIPARLEKTPHGKEKDVAKYQGFVLEKEIQQALRFKDMHGRGKSKRSRGKSMVAGGAGFFHLKPFLGGQNKKGNPYRDFTTRTVIEGVWNQLRPVAPEEDRGQLHADRLEFMACIRIYNTLANFLRRSTQSITRGYWDQRFRFYGGNTRMDAEWLVGWISSLLLGRRSYDYVSTIWSQSLPMLGSTLAFPDVVQQLVERAFPQLMGGKRLTLDPSHTYQRHGFCSGMRVLEAEQLMRTLLSAGWVLQERKYGDEWLGNEHMEELFLHHLAEASPSFAQVPPVDVNAVWWEMTAAIVDSLAEQSASPQGVSPFLVCPINLGNRHWACFVIELNLADLSSPTVYFFDSLGSNAQKLAVVRRIIEDTQLLSSPTLVDLSAAVQTDGHTCGTWMLEAARLILQLRLSGVDLADIGTFHAELLALQEQIGDLHAQNVQFQEDYAAEDSIDEDSHDTTGKASMGASKNSDVELMSEEVDPFAEGEVDPFAEGEVDPFAEGEIDPFAEEVEGMSEDDSSA</sequence>
<evidence type="ECO:0000256" key="1">
    <source>
        <dbReference type="SAM" id="MobiDB-lite"/>
    </source>
</evidence>
<dbReference type="AlphaFoldDB" id="Q1CYM3"/>
<feature type="region of interest" description="Disordered" evidence="1">
    <location>
        <begin position="762"/>
        <end position="785"/>
    </location>
</feature>
<reference evidence="2 3" key="1">
    <citation type="journal article" date="2006" name="Proc. Natl. Acad. Sci. U.S.A.">
        <title>Evolution of sensory complexity recorded in a myxobacterial genome.</title>
        <authorList>
            <person name="Goldman B.S."/>
            <person name="Nierman W.C."/>
            <person name="Kaiser D."/>
            <person name="Slater S.C."/>
            <person name="Durkin A.S."/>
            <person name="Eisen J.A."/>
            <person name="Ronning C.M."/>
            <person name="Barbazuk W.B."/>
            <person name="Blanchard M."/>
            <person name="Field C."/>
            <person name="Halling C."/>
            <person name="Hinkle G."/>
            <person name="Iartchuk O."/>
            <person name="Kim H.S."/>
            <person name="Mackenzie C."/>
            <person name="Madupu R."/>
            <person name="Miller N."/>
            <person name="Shvartsbeyn A."/>
            <person name="Sullivan S.A."/>
            <person name="Vaudin M."/>
            <person name="Wiegand R."/>
            <person name="Kaplan H.B."/>
        </authorList>
    </citation>
    <scope>NUCLEOTIDE SEQUENCE [LARGE SCALE GENOMIC DNA]</scope>
    <source>
        <strain evidence="3">DK1622</strain>
    </source>
</reference>
<keyword evidence="3" id="KW-1185">Reference proteome</keyword>
<gene>
    <name evidence="2" type="ordered locus">MXAN_6376</name>
</gene>
<proteinExistence type="predicted"/>
<dbReference type="SUPFAM" id="SSF54001">
    <property type="entry name" value="Cysteine proteinases"/>
    <property type="match status" value="1"/>
</dbReference>
<dbReference type="Proteomes" id="UP000002402">
    <property type="component" value="Chromosome"/>
</dbReference>
<dbReference type="EMBL" id="CP000113">
    <property type="protein sequence ID" value="ABF88740.1"/>
    <property type="molecule type" value="Genomic_DNA"/>
</dbReference>
<dbReference type="EnsemblBacteria" id="ABF88740">
    <property type="protein sequence ID" value="ABF88740"/>
    <property type="gene ID" value="MXAN_6376"/>
</dbReference>
<dbReference type="eggNOG" id="COG0666">
    <property type="taxonomic scope" value="Bacteria"/>
</dbReference>
<feature type="region of interest" description="Disordered" evidence="1">
    <location>
        <begin position="714"/>
        <end position="743"/>
    </location>
</feature>
<accession>Q1CYM3</accession>
<dbReference type="InterPro" id="IPR038765">
    <property type="entry name" value="Papain-like_cys_pep_sf"/>
</dbReference>
<evidence type="ECO:0000313" key="3">
    <source>
        <dbReference type="Proteomes" id="UP000002402"/>
    </source>
</evidence>
<protein>
    <submittedName>
        <fullName evidence="2">Uncharacterized protein</fullName>
    </submittedName>
</protein>
<dbReference type="KEGG" id="mxa:MXAN_6376"/>
<dbReference type="Gene3D" id="3.40.395.10">
    <property type="entry name" value="Adenoviral Proteinase, Chain A"/>
    <property type="match status" value="1"/>
</dbReference>